<accession>A0AAD8RXY6</accession>
<reference evidence="1" key="1">
    <citation type="submission" date="2023-07" db="EMBL/GenBank/DDBJ databases">
        <title>A chromosome-level genome assembly of Lolium multiflorum.</title>
        <authorList>
            <person name="Chen Y."/>
            <person name="Copetti D."/>
            <person name="Kolliker R."/>
            <person name="Studer B."/>
        </authorList>
    </citation>
    <scope>NUCLEOTIDE SEQUENCE</scope>
    <source>
        <strain evidence="1">02402/16</strain>
        <tissue evidence="1">Leaf</tissue>
    </source>
</reference>
<dbReference type="Proteomes" id="UP001231189">
    <property type="component" value="Unassembled WGS sequence"/>
</dbReference>
<dbReference type="PANTHER" id="PTHR34591">
    <property type="entry name" value="OS03G0653100 PROTEIN-RELATED"/>
    <property type="match status" value="1"/>
</dbReference>
<evidence type="ECO:0008006" key="3">
    <source>
        <dbReference type="Google" id="ProtNLM"/>
    </source>
</evidence>
<organism evidence="1 2">
    <name type="scientific">Lolium multiflorum</name>
    <name type="common">Italian ryegrass</name>
    <name type="synonym">Lolium perenne subsp. multiflorum</name>
    <dbReference type="NCBI Taxonomy" id="4521"/>
    <lineage>
        <taxon>Eukaryota</taxon>
        <taxon>Viridiplantae</taxon>
        <taxon>Streptophyta</taxon>
        <taxon>Embryophyta</taxon>
        <taxon>Tracheophyta</taxon>
        <taxon>Spermatophyta</taxon>
        <taxon>Magnoliopsida</taxon>
        <taxon>Liliopsida</taxon>
        <taxon>Poales</taxon>
        <taxon>Poaceae</taxon>
        <taxon>BOP clade</taxon>
        <taxon>Pooideae</taxon>
        <taxon>Poodae</taxon>
        <taxon>Poeae</taxon>
        <taxon>Poeae Chloroplast Group 2 (Poeae type)</taxon>
        <taxon>Loliodinae</taxon>
        <taxon>Loliinae</taxon>
        <taxon>Lolium</taxon>
    </lineage>
</organism>
<protein>
    <recommendedName>
        <fullName evidence="3">F-box domain-containing protein</fullName>
    </recommendedName>
</protein>
<gene>
    <name evidence="1" type="ORF">QYE76_059842</name>
</gene>
<comment type="caution">
    <text evidence="1">The sequence shown here is derived from an EMBL/GenBank/DDBJ whole genome shotgun (WGS) entry which is preliminary data.</text>
</comment>
<dbReference type="AlphaFoldDB" id="A0AAD8RXY6"/>
<evidence type="ECO:0000313" key="2">
    <source>
        <dbReference type="Proteomes" id="UP001231189"/>
    </source>
</evidence>
<keyword evidence="2" id="KW-1185">Reference proteome</keyword>
<evidence type="ECO:0000313" key="1">
    <source>
        <dbReference type="EMBL" id="KAK1642037.1"/>
    </source>
</evidence>
<sequence length="235" mass="27104">MDHTEPLPADVLANILRRLEPRWLAVSRCVRKAWRATVDDSRLLRADLLPLSMPGIFFVAHDAEFPPYLSRPPHQPVGADFRYLRELGYTVTFVISDHCNGLLLVDEDLMVNPATRRCERLPYTPDLPPCTRHKISHRCNLKEYIAFDPAISPHYEVFLIHKSGPKDHRREAEWPPSSYAMRVFSSSTRRWEDRTFIREGGAAGATADMNCFIKQYISSNQASKVYFLLGDRYNK</sequence>
<dbReference type="InterPro" id="IPR036047">
    <property type="entry name" value="F-box-like_dom_sf"/>
</dbReference>
<proteinExistence type="predicted"/>
<dbReference type="EMBL" id="JAUUTY010000004">
    <property type="protein sequence ID" value="KAK1642037.1"/>
    <property type="molecule type" value="Genomic_DNA"/>
</dbReference>
<name>A0AAD8RXY6_LOLMU</name>
<dbReference type="SUPFAM" id="SSF81383">
    <property type="entry name" value="F-box domain"/>
    <property type="match status" value="1"/>
</dbReference>